<name>A0A9W7X130_TRIRA</name>
<feature type="compositionally biased region" description="Low complexity" evidence="5">
    <location>
        <begin position="370"/>
        <end position="424"/>
    </location>
</feature>
<dbReference type="InterPro" id="IPR013980">
    <property type="entry name" value="MANSC_dom"/>
</dbReference>
<keyword evidence="4" id="KW-0325">Glycoprotein</keyword>
<dbReference type="InterPro" id="IPR011106">
    <property type="entry name" value="MANSC_N"/>
</dbReference>
<feature type="region of interest" description="Disordered" evidence="5">
    <location>
        <begin position="208"/>
        <end position="234"/>
    </location>
</feature>
<comment type="subcellular location">
    <subcellularLocation>
        <location evidence="1">Membrane</location>
    </subcellularLocation>
</comment>
<evidence type="ECO:0000256" key="4">
    <source>
        <dbReference type="ARBA" id="ARBA00023180"/>
    </source>
</evidence>
<dbReference type="GO" id="GO:0008544">
    <property type="term" value="P:epidermis development"/>
    <property type="evidence" value="ECO:0007669"/>
    <property type="project" value="TreeGrafter"/>
</dbReference>
<feature type="region of interest" description="Disordered" evidence="5">
    <location>
        <begin position="313"/>
        <end position="454"/>
    </location>
</feature>
<dbReference type="AlphaFoldDB" id="A0A9W7X130"/>
<keyword evidence="9" id="KW-1185">Reference proteome</keyword>
<organism evidence="8 9">
    <name type="scientific">Triplophysa rosa</name>
    <name type="common">Cave loach</name>
    <dbReference type="NCBI Taxonomy" id="992332"/>
    <lineage>
        <taxon>Eukaryota</taxon>
        <taxon>Metazoa</taxon>
        <taxon>Chordata</taxon>
        <taxon>Craniata</taxon>
        <taxon>Vertebrata</taxon>
        <taxon>Euteleostomi</taxon>
        <taxon>Actinopterygii</taxon>
        <taxon>Neopterygii</taxon>
        <taxon>Teleostei</taxon>
        <taxon>Ostariophysi</taxon>
        <taxon>Cypriniformes</taxon>
        <taxon>Nemacheilidae</taxon>
        <taxon>Triplophysa</taxon>
    </lineage>
</organism>
<dbReference type="GO" id="GO:0004867">
    <property type="term" value="F:serine-type endopeptidase inhibitor activity"/>
    <property type="evidence" value="ECO:0007669"/>
    <property type="project" value="TreeGrafter"/>
</dbReference>
<feature type="compositionally biased region" description="Polar residues" evidence="5">
    <location>
        <begin position="222"/>
        <end position="234"/>
    </location>
</feature>
<dbReference type="EMBL" id="JAFHDT010000003">
    <property type="protein sequence ID" value="KAI7811818.1"/>
    <property type="molecule type" value="Genomic_DNA"/>
</dbReference>
<dbReference type="GO" id="GO:0060429">
    <property type="term" value="P:epithelium development"/>
    <property type="evidence" value="ECO:0007669"/>
    <property type="project" value="TreeGrafter"/>
</dbReference>
<evidence type="ECO:0000256" key="3">
    <source>
        <dbReference type="ARBA" id="ARBA00023136"/>
    </source>
</evidence>
<dbReference type="Proteomes" id="UP001059041">
    <property type="component" value="Linkage Group LG3"/>
</dbReference>
<gene>
    <name evidence="8" type="ORF">IRJ41_020069</name>
</gene>
<feature type="compositionally biased region" description="Low complexity" evidence="5">
    <location>
        <begin position="347"/>
        <end position="362"/>
    </location>
</feature>
<proteinExistence type="predicted"/>
<feature type="non-terminal residue" evidence="8">
    <location>
        <position position="533"/>
    </location>
</feature>
<dbReference type="PANTHER" id="PTHR46750:SF2">
    <property type="entry name" value="MANSC DOMAIN-CONTAINING PROTEIN 4"/>
    <property type="match status" value="1"/>
</dbReference>
<dbReference type="PANTHER" id="PTHR46750">
    <property type="entry name" value="KUNITZ-TYPE PROTEASE INHIBITOR 1"/>
    <property type="match status" value="1"/>
</dbReference>
<keyword evidence="3 6" id="KW-0472">Membrane</keyword>
<keyword evidence="6" id="KW-0812">Transmembrane</keyword>
<evidence type="ECO:0000313" key="8">
    <source>
        <dbReference type="EMBL" id="KAI7811818.1"/>
    </source>
</evidence>
<feature type="transmembrane region" description="Helical" evidence="6">
    <location>
        <begin position="476"/>
        <end position="500"/>
    </location>
</feature>
<protein>
    <submittedName>
        <fullName evidence="8">MANSC domain-containing protein 4</fullName>
    </submittedName>
</protein>
<evidence type="ECO:0000256" key="2">
    <source>
        <dbReference type="ARBA" id="ARBA00022729"/>
    </source>
</evidence>
<feature type="compositionally biased region" description="Polar residues" evidence="5">
    <location>
        <begin position="313"/>
        <end position="345"/>
    </location>
</feature>
<sequence length="533" mass="58193">YSFLGQNCRDVIQARTRPARALPAPVTCESRAHLRHTSATPQDDSRGSQISRSKRAMLVSWSLMWIGGLICYSDCTCSQTSFYKSCWIRRYPGVYVDVEESQRRGAHILKSYHEDTASKCSRSCCTTRNFSCGLAVFHYNTTEDSVNCFHLNCSNPDSCVLHHRRNVILYHVTKGVDPDLLVFGKHFTSNVRVLPHMSSSRLNLSEPLTSDKRHFNHPPVRSISTTKPTTGALSTTHSIHNHLTRCATRPPSIVLTASLPKTDSTSHSQPHPTQPTNSTTEQLYTTIDENIIYTSTTGPSSTTPSGIILTTAAHSSSPSGALSTPQTDPRSDAVTKTTNSETTPYITELSTTSRQESSQTTSPQAEMTRAPSSSKPSTTLKSLTALQTNTPSQTTTPPTTSQAKETTTTVHTTASSSTSSTSTRRVARDRTSDSTTSSGADSQPYPNDTKGYVSRNISADDGGSLTSVWRLAANTVLVVLGTCASVTLGCCCSVFAALSWRGRRRRKGRYRTNLRGKRGSMKLIKYVIVRESS</sequence>
<keyword evidence="2" id="KW-0732">Signal</keyword>
<evidence type="ECO:0000256" key="5">
    <source>
        <dbReference type="SAM" id="MobiDB-lite"/>
    </source>
</evidence>
<comment type="caution">
    <text evidence="8">The sequence shown here is derived from an EMBL/GenBank/DDBJ whole genome shotgun (WGS) entry which is preliminary data.</text>
</comment>
<evidence type="ECO:0000256" key="6">
    <source>
        <dbReference type="SAM" id="Phobius"/>
    </source>
</evidence>
<keyword evidence="6" id="KW-1133">Transmembrane helix</keyword>
<dbReference type="PROSITE" id="PS50986">
    <property type="entry name" value="MANSC"/>
    <property type="match status" value="1"/>
</dbReference>
<dbReference type="SMART" id="SM00765">
    <property type="entry name" value="MANEC"/>
    <property type="match status" value="1"/>
</dbReference>
<dbReference type="GO" id="GO:0030198">
    <property type="term" value="P:extracellular matrix organization"/>
    <property type="evidence" value="ECO:0007669"/>
    <property type="project" value="TreeGrafter"/>
</dbReference>
<evidence type="ECO:0000259" key="7">
    <source>
        <dbReference type="PROSITE" id="PS50986"/>
    </source>
</evidence>
<feature type="region of interest" description="Disordered" evidence="5">
    <location>
        <begin position="260"/>
        <end position="282"/>
    </location>
</feature>
<dbReference type="Pfam" id="PF07502">
    <property type="entry name" value="MANEC"/>
    <property type="match status" value="1"/>
</dbReference>
<feature type="domain" description="MANSC" evidence="7">
    <location>
        <begin position="90"/>
        <end position="170"/>
    </location>
</feature>
<dbReference type="GO" id="GO:0005886">
    <property type="term" value="C:plasma membrane"/>
    <property type="evidence" value="ECO:0007669"/>
    <property type="project" value="TreeGrafter"/>
</dbReference>
<accession>A0A9W7X130</accession>
<evidence type="ECO:0000313" key="9">
    <source>
        <dbReference type="Proteomes" id="UP001059041"/>
    </source>
</evidence>
<reference evidence="8" key="1">
    <citation type="submission" date="2021-02" db="EMBL/GenBank/DDBJ databases">
        <title>Comparative genomics reveals that relaxation of natural selection precedes convergent phenotypic evolution of cavefish.</title>
        <authorList>
            <person name="Peng Z."/>
        </authorList>
    </citation>
    <scope>NUCLEOTIDE SEQUENCE</scope>
    <source>
        <tissue evidence="8">Muscle</tissue>
    </source>
</reference>
<evidence type="ECO:0000256" key="1">
    <source>
        <dbReference type="ARBA" id="ARBA00004370"/>
    </source>
</evidence>